<keyword evidence="2" id="KW-0560">Oxidoreductase</keyword>
<evidence type="ECO:0000259" key="3">
    <source>
        <dbReference type="Pfam" id="PF00881"/>
    </source>
</evidence>
<dbReference type="CDD" id="cd02138">
    <property type="entry name" value="TdsD-like"/>
    <property type="match status" value="1"/>
</dbReference>
<evidence type="ECO:0000313" key="5">
    <source>
        <dbReference type="Proteomes" id="UP000533598"/>
    </source>
</evidence>
<dbReference type="InterPro" id="IPR000415">
    <property type="entry name" value="Nitroreductase-like"/>
</dbReference>
<gene>
    <name evidence="4" type="ORF">HNR67_001318</name>
</gene>
<accession>A0A7W7FRR4</accession>
<organism evidence="4 5">
    <name type="scientific">Crossiella cryophila</name>
    <dbReference type="NCBI Taxonomy" id="43355"/>
    <lineage>
        <taxon>Bacteria</taxon>
        <taxon>Bacillati</taxon>
        <taxon>Actinomycetota</taxon>
        <taxon>Actinomycetes</taxon>
        <taxon>Pseudonocardiales</taxon>
        <taxon>Pseudonocardiaceae</taxon>
        <taxon>Crossiella</taxon>
    </lineage>
</organism>
<keyword evidence="5" id="KW-1185">Reference proteome</keyword>
<protein>
    <submittedName>
        <fullName evidence="4">Nitroreductase</fullName>
    </submittedName>
</protein>
<feature type="domain" description="Nitroreductase" evidence="3">
    <location>
        <begin position="20"/>
        <end position="79"/>
    </location>
</feature>
<dbReference type="GO" id="GO:0016491">
    <property type="term" value="F:oxidoreductase activity"/>
    <property type="evidence" value="ECO:0007669"/>
    <property type="project" value="UniProtKB-KW"/>
</dbReference>
<dbReference type="PANTHER" id="PTHR43673:SF10">
    <property type="entry name" value="NADH DEHYDROGENASE_NAD(P)H NITROREDUCTASE XCC3605-RELATED"/>
    <property type="match status" value="1"/>
</dbReference>
<comment type="caution">
    <text evidence="4">The sequence shown here is derived from an EMBL/GenBank/DDBJ whole genome shotgun (WGS) entry which is preliminary data.</text>
</comment>
<comment type="similarity">
    <text evidence="1">Belongs to the nitroreductase family.</text>
</comment>
<feature type="domain" description="Nitroreductase" evidence="3">
    <location>
        <begin position="99"/>
        <end position="163"/>
    </location>
</feature>
<dbReference type="SUPFAM" id="SSF55469">
    <property type="entry name" value="FMN-dependent nitroreductase-like"/>
    <property type="match status" value="1"/>
</dbReference>
<dbReference type="Proteomes" id="UP000533598">
    <property type="component" value="Unassembled WGS sequence"/>
</dbReference>
<evidence type="ECO:0000256" key="2">
    <source>
        <dbReference type="ARBA" id="ARBA00023002"/>
    </source>
</evidence>
<dbReference type="EMBL" id="JACHMH010000001">
    <property type="protein sequence ID" value="MBB4675200.1"/>
    <property type="molecule type" value="Genomic_DNA"/>
</dbReference>
<sequence>MTETAAHPNAATSVPVHELISTRWSPRALDPAAEVTDAQLRALFEAARWAPSWGNTQPARFLLGRRGDETFAKITDTLTEGNKRWASASAALILGIAVTELEEGKPMPYAEYGLGLAAQNLVLQAVSEGLVAHQMAGFSRPGAKAVFSLPETLDPVVVISVGRLADPAAADPGLLERDARPRTRKALDELVFTEWGEPAF</sequence>
<dbReference type="Pfam" id="PF00881">
    <property type="entry name" value="Nitroreductase"/>
    <property type="match status" value="2"/>
</dbReference>
<dbReference type="PANTHER" id="PTHR43673">
    <property type="entry name" value="NAD(P)H NITROREDUCTASE YDGI-RELATED"/>
    <property type="match status" value="1"/>
</dbReference>
<dbReference type="Gene3D" id="3.40.109.10">
    <property type="entry name" value="NADH Oxidase"/>
    <property type="match status" value="1"/>
</dbReference>
<dbReference type="RefSeq" id="WP_185001214.1">
    <property type="nucleotide sequence ID" value="NZ_BAAAUI010000053.1"/>
</dbReference>
<reference evidence="4 5" key="1">
    <citation type="submission" date="2020-08" db="EMBL/GenBank/DDBJ databases">
        <title>Sequencing the genomes of 1000 actinobacteria strains.</title>
        <authorList>
            <person name="Klenk H.-P."/>
        </authorList>
    </citation>
    <scope>NUCLEOTIDE SEQUENCE [LARGE SCALE GENOMIC DNA]</scope>
    <source>
        <strain evidence="4 5">DSM 44230</strain>
    </source>
</reference>
<evidence type="ECO:0000256" key="1">
    <source>
        <dbReference type="ARBA" id="ARBA00007118"/>
    </source>
</evidence>
<dbReference type="InterPro" id="IPR029479">
    <property type="entry name" value="Nitroreductase"/>
</dbReference>
<evidence type="ECO:0000313" key="4">
    <source>
        <dbReference type="EMBL" id="MBB4675200.1"/>
    </source>
</evidence>
<dbReference type="AlphaFoldDB" id="A0A7W7FRR4"/>
<proteinExistence type="inferred from homology"/>
<name>A0A7W7FRR4_9PSEU</name>